<organism evidence="1 2">
    <name type="scientific">Jimgerdemannia flammicorona</name>
    <dbReference type="NCBI Taxonomy" id="994334"/>
    <lineage>
        <taxon>Eukaryota</taxon>
        <taxon>Fungi</taxon>
        <taxon>Fungi incertae sedis</taxon>
        <taxon>Mucoromycota</taxon>
        <taxon>Mucoromycotina</taxon>
        <taxon>Endogonomycetes</taxon>
        <taxon>Endogonales</taxon>
        <taxon>Endogonaceae</taxon>
        <taxon>Jimgerdemannia</taxon>
    </lineage>
</organism>
<protein>
    <submittedName>
        <fullName evidence="1">Uncharacterized protein</fullName>
    </submittedName>
</protein>
<accession>A0A433Q1P1</accession>
<evidence type="ECO:0000313" key="2">
    <source>
        <dbReference type="Proteomes" id="UP000274822"/>
    </source>
</evidence>
<evidence type="ECO:0000313" key="1">
    <source>
        <dbReference type="EMBL" id="RUS23668.1"/>
    </source>
</evidence>
<name>A0A433Q1P1_9FUNG</name>
<reference evidence="1 2" key="1">
    <citation type="journal article" date="2018" name="New Phytol.">
        <title>Phylogenomics of Endogonaceae and evolution of mycorrhizas within Mucoromycota.</title>
        <authorList>
            <person name="Chang Y."/>
            <person name="Desiro A."/>
            <person name="Na H."/>
            <person name="Sandor L."/>
            <person name="Lipzen A."/>
            <person name="Clum A."/>
            <person name="Barry K."/>
            <person name="Grigoriev I.V."/>
            <person name="Martin F.M."/>
            <person name="Stajich J.E."/>
            <person name="Smith M.E."/>
            <person name="Bonito G."/>
            <person name="Spatafora J.W."/>
        </authorList>
    </citation>
    <scope>NUCLEOTIDE SEQUENCE [LARGE SCALE GENOMIC DNA]</scope>
    <source>
        <strain evidence="1 2">AD002</strain>
    </source>
</reference>
<gene>
    <name evidence="1" type="ORF">BC938DRAFT_474796</name>
</gene>
<dbReference type="AlphaFoldDB" id="A0A433Q1P1"/>
<sequence length="72" mass="7861">MFRSCPTPHERGIEVREHFVLLAGHSHHIVLLLEGLDGRVKRRGGPGCGDDHDARVVVVRVGYAVVLAKVVA</sequence>
<comment type="caution">
    <text evidence="1">The sequence shown here is derived from an EMBL/GenBank/DDBJ whole genome shotgun (WGS) entry which is preliminary data.</text>
</comment>
<keyword evidence="2" id="KW-1185">Reference proteome</keyword>
<dbReference type="Proteomes" id="UP000274822">
    <property type="component" value="Unassembled WGS sequence"/>
</dbReference>
<dbReference type="EMBL" id="RBNJ01018977">
    <property type="protein sequence ID" value="RUS23668.1"/>
    <property type="molecule type" value="Genomic_DNA"/>
</dbReference>
<proteinExistence type="predicted"/>